<sequence>MTFKDAFVILVIIIAAIAFTEYWLDKYGY</sequence>
<name>A0A0F9PRV4_9ZZZZ</name>
<evidence type="ECO:0000313" key="2">
    <source>
        <dbReference type="EMBL" id="KKN03791.1"/>
    </source>
</evidence>
<accession>A0A0F9PRV4</accession>
<organism evidence="2">
    <name type="scientific">marine sediment metagenome</name>
    <dbReference type="NCBI Taxonomy" id="412755"/>
    <lineage>
        <taxon>unclassified sequences</taxon>
        <taxon>metagenomes</taxon>
        <taxon>ecological metagenomes</taxon>
    </lineage>
</organism>
<dbReference type="EMBL" id="LAZR01004996">
    <property type="protein sequence ID" value="KKN03791.1"/>
    <property type="molecule type" value="Genomic_DNA"/>
</dbReference>
<keyword evidence="1" id="KW-0472">Membrane</keyword>
<protein>
    <submittedName>
        <fullName evidence="2">Uncharacterized protein</fullName>
    </submittedName>
</protein>
<gene>
    <name evidence="2" type="ORF">LCGC14_1104280</name>
</gene>
<proteinExistence type="predicted"/>
<comment type="caution">
    <text evidence="2">The sequence shown here is derived from an EMBL/GenBank/DDBJ whole genome shotgun (WGS) entry which is preliminary data.</text>
</comment>
<evidence type="ECO:0000256" key="1">
    <source>
        <dbReference type="SAM" id="Phobius"/>
    </source>
</evidence>
<keyword evidence="1" id="KW-0812">Transmembrane</keyword>
<dbReference type="AlphaFoldDB" id="A0A0F9PRV4"/>
<reference evidence="2" key="1">
    <citation type="journal article" date="2015" name="Nature">
        <title>Complex archaea that bridge the gap between prokaryotes and eukaryotes.</title>
        <authorList>
            <person name="Spang A."/>
            <person name="Saw J.H."/>
            <person name="Jorgensen S.L."/>
            <person name="Zaremba-Niedzwiedzka K."/>
            <person name="Martijn J."/>
            <person name="Lind A.E."/>
            <person name="van Eijk R."/>
            <person name="Schleper C."/>
            <person name="Guy L."/>
            <person name="Ettema T.J."/>
        </authorList>
    </citation>
    <scope>NUCLEOTIDE SEQUENCE</scope>
</reference>
<feature type="transmembrane region" description="Helical" evidence="1">
    <location>
        <begin position="6"/>
        <end position="24"/>
    </location>
</feature>
<keyword evidence="1" id="KW-1133">Transmembrane helix</keyword>